<evidence type="ECO:0000256" key="1">
    <source>
        <dbReference type="SAM" id="Phobius"/>
    </source>
</evidence>
<keyword evidence="1" id="KW-0812">Transmembrane</keyword>
<accession>A0A4R9JZM2</accession>
<organism evidence="2 3">
    <name type="scientific">Leptospira ognonensis</name>
    <dbReference type="NCBI Taxonomy" id="2484945"/>
    <lineage>
        <taxon>Bacteria</taxon>
        <taxon>Pseudomonadati</taxon>
        <taxon>Spirochaetota</taxon>
        <taxon>Spirochaetia</taxon>
        <taxon>Leptospirales</taxon>
        <taxon>Leptospiraceae</taxon>
        <taxon>Leptospira</taxon>
    </lineage>
</organism>
<protein>
    <submittedName>
        <fullName evidence="2">Uncharacterized protein</fullName>
    </submittedName>
</protein>
<keyword evidence="3" id="KW-1185">Reference proteome</keyword>
<comment type="caution">
    <text evidence="2">The sequence shown here is derived from an EMBL/GenBank/DDBJ whole genome shotgun (WGS) entry which is preliminary data.</text>
</comment>
<proteinExistence type="predicted"/>
<keyword evidence="1" id="KW-1133">Transmembrane helix</keyword>
<gene>
    <name evidence="2" type="ORF">EHQ58_10565</name>
</gene>
<keyword evidence="1" id="KW-0472">Membrane</keyword>
<name>A0A4R9JZM2_9LEPT</name>
<evidence type="ECO:0000313" key="3">
    <source>
        <dbReference type="Proteomes" id="UP000297693"/>
    </source>
</evidence>
<dbReference type="Proteomes" id="UP000297693">
    <property type="component" value="Unassembled WGS sequence"/>
</dbReference>
<sequence length="60" mass="6868">MKVYYLLRMLYTMLGSHPVIVCLFYYVTNVGIRTVTAGEMFPERKRSHDGEAPESGQDVP</sequence>
<reference evidence="2" key="1">
    <citation type="journal article" date="2019" name="PLoS Negl. Trop. Dis.">
        <title>Revisiting the worldwide diversity of Leptospira species in the environment.</title>
        <authorList>
            <person name="Vincent A.T."/>
            <person name="Schiettekatte O."/>
            <person name="Bourhy P."/>
            <person name="Veyrier F.J."/>
            <person name="Picardeau M."/>
        </authorList>
    </citation>
    <scope>NUCLEOTIDE SEQUENCE [LARGE SCALE GENOMIC DNA]</scope>
    <source>
        <strain evidence="2">201702476</strain>
    </source>
</reference>
<dbReference type="AlphaFoldDB" id="A0A4R9JZM2"/>
<feature type="transmembrane region" description="Helical" evidence="1">
    <location>
        <begin position="6"/>
        <end position="27"/>
    </location>
</feature>
<evidence type="ECO:0000313" key="2">
    <source>
        <dbReference type="EMBL" id="TGL57848.1"/>
    </source>
</evidence>
<dbReference type="EMBL" id="RQGD01000034">
    <property type="protein sequence ID" value="TGL57848.1"/>
    <property type="molecule type" value="Genomic_DNA"/>
</dbReference>